<evidence type="ECO:0000313" key="2">
    <source>
        <dbReference type="Proteomes" id="UP000216020"/>
    </source>
</evidence>
<comment type="caution">
    <text evidence="1">The sequence shown here is derived from an EMBL/GenBank/DDBJ whole genome shotgun (WGS) entry which is preliminary data.</text>
</comment>
<proteinExistence type="predicted"/>
<sequence length="154" mass="17414">MDEARNNALIHLYKNNVELFQKLTDLMDRSGRQWTEQQRKHLRAAIADTEMELMELLSVADTSTLVATQARIVQRHWEGRQRLLQDLLQDIASGSEMKGELMAALTEWYQGVLGMGAADMTPITAPWIAYLNQFSSLMPRAPEDAGGKRPSRGK</sequence>
<dbReference type="OrthoDB" id="8266045at2"/>
<gene>
    <name evidence="1" type="ORF">CAL29_22710</name>
</gene>
<organism evidence="1 2">
    <name type="scientific">Bordetella genomosp. 10</name>
    <dbReference type="NCBI Taxonomy" id="1416804"/>
    <lineage>
        <taxon>Bacteria</taxon>
        <taxon>Pseudomonadati</taxon>
        <taxon>Pseudomonadota</taxon>
        <taxon>Betaproteobacteria</taxon>
        <taxon>Burkholderiales</taxon>
        <taxon>Alcaligenaceae</taxon>
        <taxon>Bordetella</taxon>
    </lineage>
</organism>
<protein>
    <submittedName>
        <fullName evidence="1">Uncharacterized protein</fullName>
    </submittedName>
</protein>
<keyword evidence="2" id="KW-1185">Reference proteome</keyword>
<reference evidence="2" key="1">
    <citation type="submission" date="2017-05" db="EMBL/GenBank/DDBJ databases">
        <title>Complete and WGS of Bordetella genogroups.</title>
        <authorList>
            <person name="Spilker T."/>
            <person name="Lipuma J."/>
        </authorList>
    </citation>
    <scope>NUCLEOTIDE SEQUENCE [LARGE SCALE GENOMIC DNA]</scope>
    <source>
        <strain evidence="2">AU16122</strain>
    </source>
</reference>
<dbReference type="EMBL" id="NEVM01000005">
    <property type="protein sequence ID" value="OZI30797.1"/>
    <property type="molecule type" value="Genomic_DNA"/>
</dbReference>
<name>A0A261S1C3_9BORD</name>
<dbReference type="AlphaFoldDB" id="A0A261S1C3"/>
<dbReference type="RefSeq" id="WP_094855220.1">
    <property type="nucleotide sequence ID" value="NZ_NEVM01000005.1"/>
</dbReference>
<dbReference type="Proteomes" id="UP000216020">
    <property type="component" value="Unassembled WGS sequence"/>
</dbReference>
<accession>A0A261S1C3</accession>
<evidence type="ECO:0000313" key="1">
    <source>
        <dbReference type="EMBL" id="OZI30797.1"/>
    </source>
</evidence>